<reference evidence="1 2" key="1">
    <citation type="journal article" date="2018" name="Nat. Biotechnol.">
        <title>A standardized bacterial taxonomy based on genome phylogeny substantially revises the tree of life.</title>
        <authorList>
            <person name="Parks D.H."/>
            <person name="Chuvochina M."/>
            <person name="Waite D.W."/>
            <person name="Rinke C."/>
            <person name="Skarshewski A."/>
            <person name="Chaumeil P.A."/>
            <person name="Hugenholtz P."/>
        </authorList>
    </citation>
    <scope>NUCLEOTIDE SEQUENCE [LARGE SCALE GENOMIC DNA]</scope>
    <source>
        <strain evidence="1">UBA8739</strain>
    </source>
</reference>
<dbReference type="SUPFAM" id="SSF52540">
    <property type="entry name" value="P-loop containing nucleoside triphosphate hydrolases"/>
    <property type="match status" value="1"/>
</dbReference>
<keyword evidence="1" id="KW-0418">Kinase</keyword>
<dbReference type="Proteomes" id="UP000257706">
    <property type="component" value="Unassembled WGS sequence"/>
</dbReference>
<gene>
    <name evidence="1" type="ORF">DCK97_28285</name>
</gene>
<evidence type="ECO:0000313" key="1">
    <source>
        <dbReference type="EMBL" id="HAE51316.1"/>
    </source>
</evidence>
<dbReference type="GO" id="GO:0016301">
    <property type="term" value="F:kinase activity"/>
    <property type="evidence" value="ECO:0007669"/>
    <property type="project" value="UniProtKB-KW"/>
</dbReference>
<dbReference type="EMBL" id="DMAI01000469">
    <property type="protein sequence ID" value="HAE51316.1"/>
    <property type="molecule type" value="Genomic_DNA"/>
</dbReference>
<dbReference type="SUPFAM" id="SSF53795">
    <property type="entry name" value="PEP carboxykinase-like"/>
    <property type="match status" value="1"/>
</dbReference>
<sequence length="286" mass="30798">MTAPSDMSAFTLPDIPDLDIRRVDELPAHLDGATAVNAFVEAMPDRLLIRMPGIGRFLAEEGRRLLMAGAPGVGDDELAYFAIRTPLTAVIQQRGEVALHAACLVPPDGGPALAITGLSGAGKSLMAGHLLRRGWHFVADEVVRLTVDGDGRPMVWPGTPVLALWPDTARMLDLNPAELPPTRPGHSRVLWRTKSVPAPVVLGHVVLLDRGEEKDVVAAMAIDRIRVLATESFRLRQLRAMGRQAAHMALISRVAARLRVLSLGAAKEPPPDQLCARVMAWMSEAG</sequence>
<dbReference type="AlphaFoldDB" id="A0A3B9IU37"/>
<comment type="caution">
    <text evidence="1">The sequence shown here is derived from an EMBL/GenBank/DDBJ whole genome shotgun (WGS) entry which is preliminary data.</text>
</comment>
<protein>
    <submittedName>
        <fullName evidence="1">Hpr(Ser) kinase/phosphatase</fullName>
    </submittedName>
</protein>
<keyword evidence="1" id="KW-0808">Transferase</keyword>
<proteinExistence type="predicted"/>
<name>A0A3B9IU37_9PROT</name>
<dbReference type="InterPro" id="IPR027417">
    <property type="entry name" value="P-loop_NTPase"/>
</dbReference>
<organism evidence="1 2">
    <name type="scientific">Tistrella mobilis</name>
    <dbReference type="NCBI Taxonomy" id="171437"/>
    <lineage>
        <taxon>Bacteria</taxon>
        <taxon>Pseudomonadati</taxon>
        <taxon>Pseudomonadota</taxon>
        <taxon>Alphaproteobacteria</taxon>
        <taxon>Geminicoccales</taxon>
        <taxon>Geminicoccaceae</taxon>
        <taxon>Tistrella</taxon>
    </lineage>
</organism>
<evidence type="ECO:0000313" key="2">
    <source>
        <dbReference type="Proteomes" id="UP000257706"/>
    </source>
</evidence>
<accession>A0A3B9IU37</accession>
<dbReference type="Gene3D" id="3.40.50.300">
    <property type="entry name" value="P-loop containing nucleotide triphosphate hydrolases"/>
    <property type="match status" value="1"/>
</dbReference>